<dbReference type="Proteomes" id="UP001589610">
    <property type="component" value="Unassembled WGS sequence"/>
</dbReference>
<keyword evidence="4" id="KW-1015">Disulfide bond</keyword>
<evidence type="ECO:0000256" key="1">
    <source>
        <dbReference type="ARBA" id="ARBA00022559"/>
    </source>
</evidence>
<dbReference type="Pfam" id="PF08534">
    <property type="entry name" value="Redoxin"/>
    <property type="match status" value="1"/>
</dbReference>
<comment type="caution">
    <text evidence="7">The sequence shown here is derived from an EMBL/GenBank/DDBJ whole genome shotgun (WGS) entry which is preliminary data.</text>
</comment>
<dbReference type="EC" id="1.11.1.24" evidence="7"/>
<keyword evidence="1 7" id="KW-0575">Peroxidase</keyword>
<dbReference type="InterPro" id="IPR013766">
    <property type="entry name" value="Thioredoxin_domain"/>
</dbReference>
<evidence type="ECO:0000313" key="7">
    <source>
        <dbReference type="EMBL" id="MFB9681059.1"/>
    </source>
</evidence>
<keyword evidence="8" id="KW-1185">Reference proteome</keyword>
<name>A0ABV5TPJ8_9ACTN</name>
<dbReference type="PANTHER" id="PTHR42801:SF21">
    <property type="entry name" value="BCPB PROTEIN"/>
    <property type="match status" value="1"/>
</dbReference>
<reference evidence="7 8" key="1">
    <citation type="submission" date="2024-09" db="EMBL/GenBank/DDBJ databases">
        <authorList>
            <person name="Sun Q."/>
            <person name="Mori K."/>
        </authorList>
    </citation>
    <scope>NUCLEOTIDE SEQUENCE [LARGE SCALE GENOMIC DNA]</scope>
    <source>
        <strain evidence="7 8">JCM 3028</strain>
    </source>
</reference>
<evidence type="ECO:0000256" key="3">
    <source>
        <dbReference type="ARBA" id="ARBA00023002"/>
    </source>
</evidence>
<keyword evidence="2" id="KW-0049">Antioxidant</keyword>
<dbReference type="GO" id="GO:0140824">
    <property type="term" value="F:thioredoxin-dependent peroxiredoxin activity"/>
    <property type="evidence" value="ECO:0007669"/>
    <property type="project" value="UniProtKB-EC"/>
</dbReference>
<dbReference type="RefSeq" id="WP_386162131.1">
    <property type="nucleotide sequence ID" value="NZ_JBHMBS010000029.1"/>
</dbReference>
<feature type="domain" description="Thioredoxin" evidence="6">
    <location>
        <begin position="23"/>
        <end position="190"/>
    </location>
</feature>
<evidence type="ECO:0000313" key="8">
    <source>
        <dbReference type="Proteomes" id="UP001589610"/>
    </source>
</evidence>
<evidence type="ECO:0000256" key="4">
    <source>
        <dbReference type="ARBA" id="ARBA00023157"/>
    </source>
</evidence>
<gene>
    <name evidence="7" type="ORF">ACFFRH_36755</name>
</gene>
<evidence type="ECO:0000256" key="5">
    <source>
        <dbReference type="ARBA" id="ARBA00023284"/>
    </source>
</evidence>
<proteinExistence type="predicted"/>
<accession>A0ABV5TPJ8</accession>
<dbReference type="InterPro" id="IPR050924">
    <property type="entry name" value="Peroxiredoxin_BCP/PrxQ"/>
</dbReference>
<sequence>MPHDPMVLPDDLPVPVDDGACAHLTGAVVPALSLPSTSGEPFRVDLVPDGAERLVLYAYPRTGRPGEEPLVPDWDLIPGARGCTPEACAFRDHAGELRAAGATVAGLSTQDTAYQREAAERLHLPFPLLSDASLELTGALGLPTTQVAGMTLLRRLTLVIRDGVVEHCFYPVFPPDGHAARVLAWLREHR</sequence>
<protein>
    <submittedName>
        <fullName evidence="7">Peroxiredoxin</fullName>
        <ecNumber evidence="7">1.11.1.24</ecNumber>
    </submittedName>
</protein>
<dbReference type="PANTHER" id="PTHR42801">
    <property type="entry name" value="THIOREDOXIN-DEPENDENT PEROXIDE REDUCTASE"/>
    <property type="match status" value="1"/>
</dbReference>
<dbReference type="SUPFAM" id="SSF52833">
    <property type="entry name" value="Thioredoxin-like"/>
    <property type="match status" value="1"/>
</dbReference>
<organism evidence="7 8">
    <name type="scientific">Streptosporangium vulgare</name>
    <dbReference type="NCBI Taxonomy" id="46190"/>
    <lineage>
        <taxon>Bacteria</taxon>
        <taxon>Bacillati</taxon>
        <taxon>Actinomycetota</taxon>
        <taxon>Actinomycetes</taxon>
        <taxon>Streptosporangiales</taxon>
        <taxon>Streptosporangiaceae</taxon>
        <taxon>Streptosporangium</taxon>
    </lineage>
</organism>
<evidence type="ECO:0000256" key="2">
    <source>
        <dbReference type="ARBA" id="ARBA00022862"/>
    </source>
</evidence>
<dbReference type="InterPro" id="IPR013740">
    <property type="entry name" value="Redoxin"/>
</dbReference>
<dbReference type="InterPro" id="IPR036249">
    <property type="entry name" value="Thioredoxin-like_sf"/>
</dbReference>
<keyword evidence="5" id="KW-0676">Redox-active center</keyword>
<dbReference type="Gene3D" id="3.40.30.10">
    <property type="entry name" value="Glutaredoxin"/>
    <property type="match status" value="1"/>
</dbReference>
<dbReference type="CDD" id="cd03017">
    <property type="entry name" value="PRX_BCP"/>
    <property type="match status" value="1"/>
</dbReference>
<keyword evidence="3 7" id="KW-0560">Oxidoreductase</keyword>
<dbReference type="PROSITE" id="PS51352">
    <property type="entry name" value="THIOREDOXIN_2"/>
    <property type="match status" value="1"/>
</dbReference>
<evidence type="ECO:0000259" key="6">
    <source>
        <dbReference type="PROSITE" id="PS51352"/>
    </source>
</evidence>
<dbReference type="EMBL" id="JBHMBS010000029">
    <property type="protein sequence ID" value="MFB9681059.1"/>
    <property type="molecule type" value="Genomic_DNA"/>
</dbReference>